<name>A0A6L5XKJ5_9BACT</name>
<feature type="domain" description="KAP NTPase" evidence="1">
    <location>
        <begin position="21"/>
        <end position="298"/>
    </location>
</feature>
<dbReference type="EMBL" id="VUMH01000005">
    <property type="protein sequence ID" value="MSS27773.1"/>
    <property type="molecule type" value="Genomic_DNA"/>
</dbReference>
<gene>
    <name evidence="2" type="ORF">FYJ44_06850</name>
</gene>
<dbReference type="Proteomes" id="UP000477488">
    <property type="component" value="Unassembled WGS sequence"/>
</dbReference>
<dbReference type="InterPro" id="IPR052754">
    <property type="entry name" value="NTPase_KAP_P-loop"/>
</dbReference>
<proteinExistence type="predicted"/>
<dbReference type="InterPro" id="IPR027417">
    <property type="entry name" value="P-loop_NTPase"/>
</dbReference>
<organism evidence="2 3">
    <name type="scientific">Desulfovibrio porci</name>
    <dbReference type="NCBI Taxonomy" id="2605782"/>
    <lineage>
        <taxon>Bacteria</taxon>
        <taxon>Pseudomonadati</taxon>
        <taxon>Thermodesulfobacteriota</taxon>
        <taxon>Desulfovibrionia</taxon>
        <taxon>Desulfovibrionales</taxon>
        <taxon>Desulfovibrionaceae</taxon>
        <taxon>Desulfovibrio</taxon>
    </lineage>
</organism>
<dbReference type="PANTHER" id="PTHR22674:SF6">
    <property type="entry name" value="NTPASE KAP FAMILY P-LOOP DOMAIN-CONTAINING PROTEIN 1"/>
    <property type="match status" value="1"/>
</dbReference>
<evidence type="ECO:0000313" key="3">
    <source>
        <dbReference type="Proteomes" id="UP000477488"/>
    </source>
</evidence>
<comment type="caution">
    <text evidence="2">The sequence shown here is derived from an EMBL/GenBank/DDBJ whole genome shotgun (WGS) entry which is preliminary data.</text>
</comment>
<sequence>MKLSPDIPLCSPEQDEFGYSTLSSFIADSIISTENPNGIVISINAPWGYGKSSLMNFISYYISERSPEIHIVNFNPWWFSSRENLVNQFFAEFGAQIKRNPKLKKITSAIGEYAGVLGQAAAIGSGYPIITPIANFFGKGIKSILKKDVQRLKNDLASDLKKSGNKFVFFIDDIDRLTPEEIKELFKIVKVLADFPNVIYILSFDMDIVCEAINLSYGIDGKAYLEKIIQASFSLPKIDKLRLRRTLFSKLWVIGGESGFKENIWHEVMNVYFSGLDSLIRNPRDIIRVTNALNVTYPPVKSEIFSPDFVAIEFIRIFCPKLYTTIKSNKKYFAGPNDERHTDREELIKFHNAWLENIDEVNRNDIKTIVQILFPKLNNIFGNTIHGSNWVSQWRKERRICSDECFDIYFNFTIDSDFVSKTELEIFKESANEESSIIGILESSTEIYRLDGTNKVQEYISKIRDIAAEIDEGRASNIIKAIFNCGNKLLTTVPETRVSLSSLPFRWYIDYTIEDLLEKIPEDLRGAFLIDCTKSSSSLTLLVEVIRFAERVKEEPDKRGHSSYNAISDADLAIAKDSLCERLASSTLEELLSLPNLDMVLFCWGEWADNETVNNKIRPILENELSAIKFLATYFYFSQTFSFGDALARSQAYLNSRSIQKYINVGALEEKLKSFPHESLSRKQLLVVDTFLKDVEARRNDTSDDSEA</sequence>
<dbReference type="SUPFAM" id="SSF52540">
    <property type="entry name" value="P-loop containing nucleoside triphosphate hydrolases"/>
    <property type="match status" value="1"/>
</dbReference>
<keyword evidence="3" id="KW-1185">Reference proteome</keyword>
<protein>
    <recommendedName>
        <fullName evidence="1">KAP NTPase domain-containing protein</fullName>
    </recommendedName>
</protein>
<dbReference type="AlphaFoldDB" id="A0A6L5XKJ5"/>
<dbReference type="PANTHER" id="PTHR22674">
    <property type="entry name" value="NTPASE, KAP FAMILY P-LOOP DOMAIN-CONTAINING 1"/>
    <property type="match status" value="1"/>
</dbReference>
<dbReference type="InterPro" id="IPR011646">
    <property type="entry name" value="KAP_P-loop"/>
</dbReference>
<accession>A0A6L5XKJ5</accession>
<evidence type="ECO:0000313" key="2">
    <source>
        <dbReference type="EMBL" id="MSS27773.1"/>
    </source>
</evidence>
<dbReference type="Pfam" id="PF07693">
    <property type="entry name" value="KAP_NTPase"/>
    <property type="match status" value="1"/>
</dbReference>
<dbReference type="Gene3D" id="3.40.50.300">
    <property type="entry name" value="P-loop containing nucleotide triphosphate hydrolases"/>
    <property type="match status" value="1"/>
</dbReference>
<dbReference type="RefSeq" id="WP_154510545.1">
    <property type="nucleotide sequence ID" value="NZ_JAXELC010000045.1"/>
</dbReference>
<evidence type="ECO:0000259" key="1">
    <source>
        <dbReference type="Pfam" id="PF07693"/>
    </source>
</evidence>
<reference evidence="2 3" key="1">
    <citation type="submission" date="2019-09" db="EMBL/GenBank/DDBJ databases">
        <title>In-depth cultivation of the pig gut microbiome towards novel bacterial diversity and tailored functional studies.</title>
        <authorList>
            <person name="Wylensek D."/>
            <person name="Hitch T.C.A."/>
            <person name="Clavel T."/>
        </authorList>
    </citation>
    <scope>NUCLEOTIDE SEQUENCE [LARGE SCALE GENOMIC DNA]</scope>
    <source>
        <strain evidence="2 3">PG-178-WT-4</strain>
    </source>
</reference>